<accession>A0A166JE58</accession>
<dbReference type="Proteomes" id="UP000076532">
    <property type="component" value="Unassembled WGS sequence"/>
</dbReference>
<reference evidence="7 8" key="1">
    <citation type="journal article" date="2016" name="Mol. Biol. Evol.">
        <title>Comparative Genomics of Early-Diverging Mushroom-Forming Fungi Provides Insights into the Origins of Lignocellulose Decay Capabilities.</title>
        <authorList>
            <person name="Nagy L.G."/>
            <person name="Riley R."/>
            <person name="Tritt A."/>
            <person name="Adam C."/>
            <person name="Daum C."/>
            <person name="Floudas D."/>
            <person name="Sun H."/>
            <person name="Yadav J.S."/>
            <person name="Pangilinan J."/>
            <person name="Larsson K.H."/>
            <person name="Matsuura K."/>
            <person name="Barry K."/>
            <person name="Labutti K."/>
            <person name="Kuo R."/>
            <person name="Ohm R.A."/>
            <person name="Bhattacharya S.S."/>
            <person name="Shirouzu T."/>
            <person name="Yoshinaga Y."/>
            <person name="Martin F.M."/>
            <person name="Grigoriev I.V."/>
            <person name="Hibbett D.S."/>
        </authorList>
    </citation>
    <scope>NUCLEOTIDE SEQUENCE [LARGE SCALE GENOMIC DNA]</scope>
    <source>
        <strain evidence="7 8">CBS 109695</strain>
    </source>
</reference>
<dbReference type="OrthoDB" id="277888at2759"/>
<dbReference type="Gene3D" id="3.30.160.20">
    <property type="match status" value="1"/>
</dbReference>
<organism evidence="7 8">
    <name type="scientific">Athelia psychrophila</name>
    <dbReference type="NCBI Taxonomy" id="1759441"/>
    <lineage>
        <taxon>Eukaryota</taxon>
        <taxon>Fungi</taxon>
        <taxon>Dikarya</taxon>
        <taxon>Basidiomycota</taxon>
        <taxon>Agaricomycotina</taxon>
        <taxon>Agaricomycetes</taxon>
        <taxon>Agaricomycetidae</taxon>
        <taxon>Atheliales</taxon>
        <taxon>Atheliaceae</taxon>
        <taxon>Athelia</taxon>
    </lineage>
</organism>
<evidence type="ECO:0000313" key="8">
    <source>
        <dbReference type="Proteomes" id="UP000076532"/>
    </source>
</evidence>
<dbReference type="EMBL" id="KV417552">
    <property type="protein sequence ID" value="KZP20766.1"/>
    <property type="molecule type" value="Genomic_DNA"/>
</dbReference>
<dbReference type="CDD" id="cd20267">
    <property type="entry name" value="Complex1_LYR_LYRM7"/>
    <property type="match status" value="1"/>
</dbReference>
<name>A0A166JE58_9AGAM</name>
<dbReference type="PANTHER" id="PTHR46203">
    <property type="entry name" value="PROBABLE PEPTIDE CHAIN RELEASE FACTOR C12ORF65"/>
    <property type="match status" value="1"/>
</dbReference>
<sequence>MSISASLRASGRAAYRDLYRASSLTFTGDERVLRAFREKMRTDALSVRGTIDPVQFEEQVKLGREIAEMLRKNVVQAYKAPVQPTNGEQLWQIQLREGIEMGENDTIKNPPPPDLNSRRARKQDKDFNSADAASPKPTAPRFYSALKKAHQQRKPAELNEDDLEETHVRGSGPGGQSINKTSNNVQLIHRPSGIRVTCQITRSLETNRMLARRILLEKLDKIENPGLSKGDLRRAKQNERERRRRKKAKKKALTQEREDIFAPSDSP</sequence>
<protein>
    <recommendedName>
        <fullName evidence="6">Prokaryotic-type class I peptide chain release factors domain-containing protein</fullName>
    </recommendedName>
</protein>
<evidence type="ECO:0000256" key="5">
    <source>
        <dbReference type="SAM" id="MobiDB-lite"/>
    </source>
</evidence>
<keyword evidence="4" id="KW-0496">Mitochondrion</keyword>
<evidence type="ECO:0000256" key="1">
    <source>
        <dbReference type="ARBA" id="ARBA00004173"/>
    </source>
</evidence>
<dbReference type="STRING" id="436010.A0A166JE58"/>
<gene>
    <name evidence="7" type="ORF">FIBSPDRAFT_919761</name>
</gene>
<evidence type="ECO:0000313" key="7">
    <source>
        <dbReference type="EMBL" id="KZP20766.1"/>
    </source>
</evidence>
<dbReference type="PANTHER" id="PTHR46203:SF1">
    <property type="entry name" value="MITOCHONDRIAL TRANSLATION RELEASE FACTOR IN RESCUE"/>
    <property type="match status" value="1"/>
</dbReference>
<dbReference type="GO" id="GO:0032543">
    <property type="term" value="P:mitochondrial translation"/>
    <property type="evidence" value="ECO:0007669"/>
    <property type="project" value="UniProtKB-ARBA"/>
</dbReference>
<feature type="region of interest" description="Disordered" evidence="5">
    <location>
        <begin position="102"/>
        <end position="185"/>
    </location>
</feature>
<feature type="compositionally biased region" description="Polar residues" evidence="5">
    <location>
        <begin position="176"/>
        <end position="185"/>
    </location>
</feature>
<dbReference type="GO" id="GO:0003747">
    <property type="term" value="F:translation release factor activity"/>
    <property type="evidence" value="ECO:0007669"/>
    <property type="project" value="InterPro"/>
</dbReference>
<proteinExistence type="inferred from homology"/>
<dbReference type="GO" id="GO:0034551">
    <property type="term" value="P:mitochondrial respiratory chain complex III assembly"/>
    <property type="evidence" value="ECO:0007669"/>
    <property type="project" value="InterPro"/>
</dbReference>
<dbReference type="InterPro" id="IPR045298">
    <property type="entry name" value="Complex1_LYR_LYRM7"/>
</dbReference>
<feature type="region of interest" description="Disordered" evidence="5">
    <location>
        <begin position="224"/>
        <end position="267"/>
    </location>
</feature>
<dbReference type="InterPro" id="IPR045853">
    <property type="entry name" value="Pep_chain_release_fac_I_sf"/>
</dbReference>
<keyword evidence="3" id="KW-0809">Transit peptide</keyword>
<evidence type="ECO:0000259" key="6">
    <source>
        <dbReference type="Pfam" id="PF00472"/>
    </source>
</evidence>
<dbReference type="SUPFAM" id="SSF75620">
    <property type="entry name" value="Release factor"/>
    <property type="match status" value="1"/>
</dbReference>
<dbReference type="Pfam" id="PF00472">
    <property type="entry name" value="RF-1"/>
    <property type="match status" value="1"/>
</dbReference>
<feature type="domain" description="Prokaryotic-type class I peptide chain release factors" evidence="6">
    <location>
        <begin position="156"/>
        <end position="257"/>
    </location>
</feature>
<dbReference type="GO" id="GO:0005739">
    <property type="term" value="C:mitochondrion"/>
    <property type="evidence" value="ECO:0007669"/>
    <property type="project" value="UniProtKB-SubCell"/>
</dbReference>
<dbReference type="AlphaFoldDB" id="A0A166JE58"/>
<dbReference type="InterPro" id="IPR052405">
    <property type="entry name" value="Mito_Transl_Release_Factor"/>
</dbReference>
<feature type="compositionally biased region" description="Basic and acidic residues" evidence="5">
    <location>
        <begin position="230"/>
        <end position="241"/>
    </location>
</feature>
<feature type="compositionally biased region" description="Basic residues" evidence="5">
    <location>
        <begin position="242"/>
        <end position="252"/>
    </location>
</feature>
<evidence type="ECO:0000256" key="2">
    <source>
        <dbReference type="ARBA" id="ARBA00010835"/>
    </source>
</evidence>
<evidence type="ECO:0000256" key="4">
    <source>
        <dbReference type="ARBA" id="ARBA00023128"/>
    </source>
</evidence>
<evidence type="ECO:0000256" key="3">
    <source>
        <dbReference type="ARBA" id="ARBA00022946"/>
    </source>
</evidence>
<keyword evidence="8" id="KW-1185">Reference proteome</keyword>
<dbReference type="InterPro" id="IPR000352">
    <property type="entry name" value="Pep_chain_release_fac_I"/>
</dbReference>
<comment type="subcellular location">
    <subcellularLocation>
        <location evidence="1">Mitochondrion</location>
    </subcellularLocation>
</comment>
<comment type="similarity">
    <text evidence="2">Belongs to the prokaryotic/mitochondrial release factor family.</text>
</comment>